<evidence type="ECO:0000313" key="8">
    <source>
        <dbReference type="Proteomes" id="UP001642540"/>
    </source>
</evidence>
<organism evidence="7 8">
    <name type="scientific">Orchesella dallaii</name>
    <dbReference type="NCBI Taxonomy" id="48710"/>
    <lineage>
        <taxon>Eukaryota</taxon>
        <taxon>Metazoa</taxon>
        <taxon>Ecdysozoa</taxon>
        <taxon>Arthropoda</taxon>
        <taxon>Hexapoda</taxon>
        <taxon>Collembola</taxon>
        <taxon>Entomobryomorpha</taxon>
        <taxon>Entomobryoidea</taxon>
        <taxon>Orchesellidae</taxon>
        <taxon>Orchesellinae</taxon>
        <taxon>Orchesella</taxon>
    </lineage>
</organism>
<dbReference type="Proteomes" id="UP001642540">
    <property type="component" value="Unassembled WGS sequence"/>
</dbReference>
<dbReference type="InterPro" id="IPR033290">
    <property type="entry name" value="CCDC39"/>
</dbReference>
<dbReference type="PANTHER" id="PTHR18962">
    <property type="entry name" value="COILED-COIL DOMAIN-CONTAINING PROTEIN 39"/>
    <property type="match status" value="1"/>
</dbReference>
<feature type="compositionally biased region" description="Basic and acidic residues" evidence="6">
    <location>
        <begin position="980"/>
        <end position="998"/>
    </location>
</feature>
<name>A0ABP1R3L1_9HEXA</name>
<evidence type="ECO:0000256" key="6">
    <source>
        <dbReference type="SAM" id="MobiDB-lite"/>
    </source>
</evidence>
<evidence type="ECO:0000256" key="2">
    <source>
        <dbReference type="ARBA" id="ARBA00016725"/>
    </source>
</evidence>
<gene>
    <name evidence="7" type="ORF">ODALV1_LOCUS18312</name>
</gene>
<dbReference type="PANTHER" id="PTHR18962:SF0">
    <property type="entry name" value="COILED-COIL DOMAIN-CONTAINING PROTEIN 39"/>
    <property type="match status" value="1"/>
</dbReference>
<feature type="coiled-coil region" evidence="5">
    <location>
        <begin position="803"/>
        <end position="865"/>
    </location>
</feature>
<evidence type="ECO:0000256" key="4">
    <source>
        <dbReference type="ARBA" id="ARBA00045182"/>
    </source>
</evidence>
<feature type="compositionally biased region" description="Low complexity" evidence="6">
    <location>
        <begin position="927"/>
        <end position="961"/>
    </location>
</feature>
<dbReference type="Pfam" id="PF24161">
    <property type="entry name" value="CCDC39"/>
    <property type="match status" value="1"/>
</dbReference>
<feature type="compositionally biased region" description="Low complexity" evidence="6">
    <location>
        <begin position="1105"/>
        <end position="1119"/>
    </location>
</feature>
<feature type="region of interest" description="Disordered" evidence="6">
    <location>
        <begin position="927"/>
        <end position="998"/>
    </location>
</feature>
<feature type="compositionally biased region" description="Basic and acidic residues" evidence="6">
    <location>
        <begin position="1086"/>
        <end position="1104"/>
    </location>
</feature>
<feature type="coiled-coil region" evidence="5">
    <location>
        <begin position="265"/>
        <end position="299"/>
    </location>
</feature>
<dbReference type="EMBL" id="CAXLJM020000057">
    <property type="protein sequence ID" value="CAL8118892.1"/>
    <property type="molecule type" value="Genomic_DNA"/>
</dbReference>
<accession>A0ABP1R3L1</accession>
<feature type="coiled-coil region" evidence="5">
    <location>
        <begin position="335"/>
        <end position="362"/>
    </location>
</feature>
<reference evidence="7 8" key="1">
    <citation type="submission" date="2024-08" db="EMBL/GenBank/DDBJ databases">
        <authorList>
            <person name="Cucini C."/>
            <person name="Frati F."/>
        </authorList>
    </citation>
    <scope>NUCLEOTIDE SEQUENCE [LARGE SCALE GENOMIC DNA]</scope>
</reference>
<comment type="caution">
    <text evidence="7">The sequence shown here is derived from an EMBL/GenBank/DDBJ whole genome shotgun (WGS) entry which is preliminary data.</text>
</comment>
<proteinExistence type="inferred from homology"/>
<comment type="similarity">
    <text evidence="1">Belongs to the CCDC39 family.</text>
</comment>
<evidence type="ECO:0000256" key="1">
    <source>
        <dbReference type="ARBA" id="ARBA00005805"/>
    </source>
</evidence>
<feature type="coiled-coil region" evidence="5">
    <location>
        <begin position="567"/>
        <end position="633"/>
    </location>
</feature>
<evidence type="ECO:0000256" key="5">
    <source>
        <dbReference type="SAM" id="Coils"/>
    </source>
</evidence>
<evidence type="ECO:0000313" key="7">
    <source>
        <dbReference type="EMBL" id="CAL8118892.1"/>
    </source>
</evidence>
<evidence type="ECO:0000256" key="3">
    <source>
        <dbReference type="ARBA" id="ARBA00023054"/>
    </source>
</evidence>
<feature type="region of interest" description="Disordered" evidence="6">
    <location>
        <begin position="1067"/>
        <end position="1119"/>
    </location>
</feature>
<keyword evidence="8" id="KW-1185">Reference proteome</keyword>
<sequence length="1152" mass="132539">MLKQLGWGSGFRLPIANAENRKLEALLEMKQTKLVQLSMEVQEETMAVNNATSFHKNLQSKMKHAKDVEAAKRGQFEKEKNYIALTERNCAKTEEDVRKVGKRLRAIKQQNKIIEGNVIRRKDSLAELVDIINFDKTAITAYEEKFSKEDAYIKLIDDFGDTDNEKMKKCQNEYQFLGEKVATSRHQLNMTISETEILDNELEALAKRFRKAHTERNQFIENWKNTLQALENRDEQIIATSEEYHRVSLEMKKKLSMLERQEAFLQNVKCQTRTYLNELNRLDRRINFASKNKREVESSAQETAATVREIAHYILIMDKELGKLRMEWKNMPDENQLWQEKVNGAREEVAQLQAQYDVVTMESLTSSEHTKQLDEFLENEAKKAEILTKEMDKQIIFKSQREMQKKDILAKVFTVDSQVRKILAAIDRSKKECDEKIEIFCKFQTVSYRLDLKQMELIAKVNGLENPETLYSTEDYNALQRRVSRMREKYADIIKTIFLIKAQSSHCDNVEIICKKETQKENEQNVQFELKLSKLHMEIRRIGKEGTTTDDEIKEVGLTNSLLQVQLRKMLHMIQNYEQKMFSLEEERVTLNTVVKARKKDIETYSTLLLTQKRALKEESQKLKTKAIELRTEAQFKKSRYEMMMSQMWKGGEDKEKDGSESEGGGGGRSEAYYIIKLAQEREYYRQEGDKWDERVKEAEKTVEGLQNTLALMIGTNEAFKDSLKPATSGSMNIILTLNYHSNKSFPYVSLGLFQFKLYLKSAHVYSSAVEGQKIEELKHRGHEVAYKLRRLKVLRDQCTYQLEQKRVERDTKVAEKAELEQDLLEKQYELQGVMVEISGQKEKIKRATQQANKLVRELSKIDALDAELLQNDLRLRITKEKYEFAISTLERLLAVHPTLVTDTLEFLHAKGMENLAERITKKMISHSPSLSAGSGSPGQSGRSTPHSVSGRSRRSSAGSSDGRHLRTGSGNRHTAVRLSTDHHDGDKRMSKALTEKRSTLTQKSVIFVAPTSGPHEAKLLRNITTGLHEYDHNKSLSASVPHVTLGGTSGEAISFGDLRKALKEAVAEQQKPLPQLKPVEEEPEETHRSASGEPDEEKHDKRSNLSSMSDRSSRGRVSFMQDAESVVALVDKRHEFDASEHAIDDSHQDKQ</sequence>
<comment type="function">
    <text evidence="4">Required for assembly of dynein regulatory complex (DRC) and inner dynein arm (IDA) complexes, which are responsible for ciliary beat regulation, thereby playing a central role in motility in cilia and flagella. Probably acts together with CCDC40 to form a molecular ruler that determines the 96 nanometer (nm) repeat length and arrangements of components in cilia and flagella. Not required for outer dynein arm complexes assembly.</text>
</comment>
<keyword evidence="3 5" id="KW-0175">Coiled coil</keyword>
<protein>
    <recommendedName>
        <fullName evidence="2">Coiled-coil domain-containing protein 39</fullName>
    </recommendedName>
</protein>